<reference evidence="2" key="1">
    <citation type="submission" date="2025-08" db="UniProtKB">
        <authorList>
            <consortium name="RefSeq"/>
        </authorList>
    </citation>
    <scope>IDENTIFICATION</scope>
</reference>
<dbReference type="Proteomes" id="UP000694850">
    <property type="component" value="Unplaced"/>
</dbReference>
<proteinExistence type="predicted"/>
<sequence>MEGDMQVCRHCQRSVDSAHFILHEVHCVRFLAICPECKEPIPKKEMEEHFENMHKEVECAMCQQNMQKHLLEVHETKECQMRLVECKFCELAMAFSKLESHEYHCGSRTKHCPHCNQFILLHELASHKDTCQGKQAQPRKGKRMPAAVNRIKCNSCNLMIPVKEYVQHMETCCPVSEFAKLSPFGKPRNAPPSLPSQSPINQTFTAEKDVRPKTKNINRFPLFPENSTKQVRRGKGKPLDLPLRSELKPRNTSPVGNEAAYDILRSCSRCDILLPLPTLNLHKEKCRWLTSSKRKYVRNSS</sequence>
<dbReference type="RefSeq" id="XP_042636437.1">
    <property type="nucleotide sequence ID" value="XM_042780503.1"/>
</dbReference>
<evidence type="ECO:0000313" key="1">
    <source>
        <dbReference type="Proteomes" id="UP000694850"/>
    </source>
</evidence>
<keyword evidence="1" id="KW-1185">Reference proteome</keyword>
<name>A0AC54Z5H0_ORYAF</name>
<accession>A0AC54Z5H0</accession>
<organism evidence="1 2">
    <name type="scientific">Orycteropus afer afer</name>
    <dbReference type="NCBI Taxonomy" id="1230840"/>
    <lineage>
        <taxon>Eukaryota</taxon>
        <taxon>Metazoa</taxon>
        <taxon>Chordata</taxon>
        <taxon>Craniata</taxon>
        <taxon>Vertebrata</taxon>
        <taxon>Euteleostomi</taxon>
        <taxon>Mammalia</taxon>
        <taxon>Eutheria</taxon>
        <taxon>Afrotheria</taxon>
        <taxon>Tubulidentata</taxon>
        <taxon>Orycteropodidae</taxon>
        <taxon>Orycteropus</taxon>
    </lineage>
</organism>
<protein>
    <submittedName>
        <fullName evidence="2">XIAP-associated factor 1</fullName>
    </submittedName>
</protein>
<gene>
    <name evidence="2" type="primary">XAF1</name>
</gene>
<evidence type="ECO:0000313" key="2">
    <source>
        <dbReference type="RefSeq" id="XP_042636437.1"/>
    </source>
</evidence>